<dbReference type="OrthoDB" id="21331at2157"/>
<organism evidence="2 3">
    <name type="scientific">Conexivisphaera calida</name>
    <dbReference type="NCBI Taxonomy" id="1874277"/>
    <lineage>
        <taxon>Archaea</taxon>
        <taxon>Nitrososphaerota</taxon>
        <taxon>Conexivisphaeria</taxon>
        <taxon>Conexivisphaerales</taxon>
        <taxon>Conexivisphaeraceae</taxon>
        <taxon>Conexivisphaera</taxon>
    </lineage>
</organism>
<dbReference type="SUPFAM" id="SSF56281">
    <property type="entry name" value="Metallo-hydrolase/oxidoreductase"/>
    <property type="match status" value="1"/>
</dbReference>
<comment type="similarity">
    <text evidence="1">Belongs to the UPF0282 family.</text>
</comment>
<dbReference type="Gene3D" id="3.60.15.10">
    <property type="entry name" value="Ribonuclease Z/Hydroxyacylglutathione hydrolase-like"/>
    <property type="match status" value="1"/>
</dbReference>
<dbReference type="Proteomes" id="UP000509448">
    <property type="component" value="Chromosome"/>
</dbReference>
<dbReference type="PIRSF" id="PIRSF004944">
    <property type="entry name" value="UCP004944_hydrls"/>
    <property type="match status" value="1"/>
</dbReference>
<evidence type="ECO:0000256" key="1">
    <source>
        <dbReference type="HAMAP-Rule" id="MF_01406"/>
    </source>
</evidence>
<proteinExistence type="inferred from homology"/>
<reference evidence="2 3" key="1">
    <citation type="journal article" date="2019" name="ISME J.">
        <title>Isolation and characterization of a thermophilic sulfur- and iron-reducing thaumarchaeote from a terrestrial acidic hot spring.</title>
        <authorList>
            <person name="Kato S."/>
            <person name="Itoh T."/>
            <person name="Yuki M."/>
            <person name="Nagamori M."/>
            <person name="Ohnishi M."/>
            <person name="Uematsu K."/>
            <person name="Suzuki K."/>
            <person name="Takashina T."/>
            <person name="Ohkuma M."/>
        </authorList>
    </citation>
    <scope>NUCLEOTIDE SEQUENCE [LARGE SCALE GENOMIC DNA]</scope>
    <source>
        <strain evidence="2 3">NAS-02</strain>
    </source>
</reference>
<keyword evidence="3" id="KW-1185">Reference proteome</keyword>
<dbReference type="RefSeq" id="WP_174448844.1">
    <property type="nucleotide sequence ID" value="NZ_AP018732.1"/>
</dbReference>
<dbReference type="InterPro" id="IPR050114">
    <property type="entry name" value="UPF0173_UPF0282_UlaG_hydrolase"/>
</dbReference>
<protein>
    <recommendedName>
        <fullName evidence="1">UPF0282 protein NAS2_1244</fullName>
    </recommendedName>
</protein>
<name>A0A4P2VGR7_9ARCH</name>
<dbReference type="AlphaFoldDB" id="A0A4P2VGR7"/>
<dbReference type="PANTHER" id="PTHR43546">
    <property type="entry name" value="UPF0173 METAL-DEPENDENT HYDROLASE MJ1163-RELATED"/>
    <property type="match status" value="1"/>
</dbReference>
<evidence type="ECO:0000313" key="3">
    <source>
        <dbReference type="Proteomes" id="UP000509448"/>
    </source>
</evidence>
<gene>
    <name evidence="2" type="ORF">NAS2_1244</name>
</gene>
<dbReference type="KEGG" id="ccai:NAS2_1244"/>
<dbReference type="InterPro" id="IPR036866">
    <property type="entry name" value="RibonucZ/Hydroxyglut_hydro"/>
</dbReference>
<dbReference type="EMBL" id="AP018732">
    <property type="protein sequence ID" value="BBE42633.1"/>
    <property type="molecule type" value="Genomic_DNA"/>
</dbReference>
<evidence type="ECO:0000313" key="2">
    <source>
        <dbReference type="EMBL" id="BBE42633.1"/>
    </source>
</evidence>
<accession>A0A4P2VGR7</accession>
<dbReference type="InterPro" id="IPR014426">
    <property type="entry name" value="UPF0282_hydrls"/>
</dbReference>
<dbReference type="GeneID" id="55585056"/>
<dbReference type="HAMAP" id="MF_01406">
    <property type="entry name" value="UPF0282"/>
    <property type="match status" value="1"/>
</dbReference>
<sequence length="326" mass="35405">MEGTDETRRWVKIGPFNVSILAADSMGVRSLATLIDACGVIVGLDLGASIAPKRYGLPPHREELSALSRAREAVVEAAREADALVITHYHYDHYMRDEPSIYRGKRLFVKNPSGDVNRSQRWRARTFLEDMGVARLAEVHYADGGSFDLGGPRIDFSRAVWHGEPGTPVGKVIMARISCSGESVIFASDVQGPADPDALGAIEAWSGSGSGTRLLELSGPPTYFAGLKVSEDAVDAGLAGLMDIVKSGSTEVVVVDHHLLRDLNYRDAIAAHSDEARLHGVRLITAAELMGYEVEQLEAMRRELWSKDRSMNGFSRSSGSAARRIS</sequence>
<dbReference type="PANTHER" id="PTHR43546:SF4">
    <property type="entry name" value="UPF0282 PROTEIN MJ1629"/>
    <property type="match status" value="1"/>
</dbReference>